<sequence length="153" mass="17010">MGQGAGLRKRVAGQLPLQGFTPAVSDGQRQAWLHVAVLVHDVRRLVVRQEFGVRAPPQGRMEMRLNVRVHVVTELGRITGVVRVEDDHLAGRGVGVHPRVKLLRSDLDAPNLGIGHGDAVNRRRNLIHDHRVAAEHRLDQLRVGNGGRDKERE</sequence>
<name>A0AAJ0R074_ACIBA</name>
<accession>A0AAJ0R074</accession>
<gene>
    <name evidence="1" type="ORF">LV35_00272</name>
</gene>
<reference evidence="1 2" key="1">
    <citation type="submission" date="2016-01" db="EMBL/GenBank/DDBJ databases">
        <title>Draft sequences of Acinetobacter baumannii isolates from wounded military personnel.</title>
        <authorList>
            <person name="Arivett B.A."/>
            <person name="Fiester S.E."/>
            <person name="Ream D.C."/>
            <person name="Actis L.A."/>
        </authorList>
    </citation>
    <scope>NUCLEOTIDE SEQUENCE [LARGE SCALE GENOMIC DNA]</scope>
    <source>
        <strain evidence="1 2">AB2828</strain>
    </source>
</reference>
<evidence type="ECO:0000313" key="1">
    <source>
        <dbReference type="EMBL" id="KZA21878.1"/>
    </source>
</evidence>
<comment type="caution">
    <text evidence="1">The sequence shown here is derived from an EMBL/GenBank/DDBJ whole genome shotgun (WGS) entry which is preliminary data.</text>
</comment>
<proteinExistence type="predicted"/>
<dbReference type="EMBL" id="LRDT01000004">
    <property type="protein sequence ID" value="KZA21878.1"/>
    <property type="molecule type" value="Genomic_DNA"/>
</dbReference>
<dbReference type="AlphaFoldDB" id="A0AAJ0R074"/>
<protein>
    <submittedName>
        <fullName evidence="1">Uncharacterized protein</fullName>
    </submittedName>
</protein>
<evidence type="ECO:0000313" key="2">
    <source>
        <dbReference type="Proteomes" id="UP000076296"/>
    </source>
</evidence>
<dbReference type="Proteomes" id="UP000076296">
    <property type="component" value="Unassembled WGS sequence"/>
</dbReference>
<organism evidence="1 2">
    <name type="scientific">Acinetobacter baumannii</name>
    <dbReference type="NCBI Taxonomy" id="470"/>
    <lineage>
        <taxon>Bacteria</taxon>
        <taxon>Pseudomonadati</taxon>
        <taxon>Pseudomonadota</taxon>
        <taxon>Gammaproteobacteria</taxon>
        <taxon>Moraxellales</taxon>
        <taxon>Moraxellaceae</taxon>
        <taxon>Acinetobacter</taxon>
        <taxon>Acinetobacter calcoaceticus/baumannii complex</taxon>
    </lineage>
</organism>